<dbReference type="SUPFAM" id="SSF160904">
    <property type="entry name" value="Jann2411-like"/>
    <property type="match status" value="1"/>
</dbReference>
<dbReference type="Pfam" id="PF11706">
    <property type="entry name" value="zf-CGNR"/>
    <property type="match status" value="1"/>
</dbReference>
<dbReference type="Pfam" id="PF07336">
    <property type="entry name" value="ABATE"/>
    <property type="match status" value="1"/>
</dbReference>
<evidence type="ECO:0000256" key="1">
    <source>
        <dbReference type="SAM" id="MobiDB-lite"/>
    </source>
</evidence>
<accession>A0ABU6C907</accession>
<dbReference type="Gene3D" id="1.10.3300.10">
    <property type="entry name" value="Jann2411-like domain"/>
    <property type="match status" value="1"/>
</dbReference>
<comment type="caution">
    <text evidence="3">The sequence shown here is derived from an EMBL/GenBank/DDBJ whole genome shotgun (WGS) entry which is preliminary data.</text>
</comment>
<feature type="domain" description="Zinc finger CGNR" evidence="2">
    <location>
        <begin position="167"/>
        <end position="205"/>
    </location>
</feature>
<dbReference type="PANTHER" id="PTHR35525:SF3">
    <property type="entry name" value="BLL6575 PROTEIN"/>
    <property type="match status" value="1"/>
</dbReference>
<keyword evidence="4" id="KW-1185">Reference proteome</keyword>
<dbReference type="Proteomes" id="UP001352223">
    <property type="component" value="Unassembled WGS sequence"/>
</dbReference>
<gene>
    <name evidence="3" type="ORF">OKJ48_13265</name>
</gene>
<evidence type="ECO:0000313" key="4">
    <source>
        <dbReference type="Proteomes" id="UP001352223"/>
    </source>
</evidence>
<name>A0ABU6C907_9ACTN</name>
<protein>
    <submittedName>
        <fullName evidence="3">ABATE domain-containing protein</fullName>
    </submittedName>
</protein>
<dbReference type="PANTHER" id="PTHR35525">
    <property type="entry name" value="BLL6575 PROTEIN"/>
    <property type="match status" value="1"/>
</dbReference>
<dbReference type="InterPro" id="IPR023286">
    <property type="entry name" value="ABATE_dom_sf"/>
</dbReference>
<evidence type="ECO:0000313" key="3">
    <source>
        <dbReference type="EMBL" id="MEB3961209.1"/>
    </source>
</evidence>
<sequence>MNRAAEPHETHEATNAPPLVDEPLPLELVNTTYVKGGSRGSAVDALRVPRDLDKWLELRSDDFDPALAAALRDAYPADDEHVNKFRDLRQALRALFSARTGGTAPGAAAVELVARAARLSASWDEFHPADPSAVLRRWLEADPHLAALGVVAQEGVHLLTSATAAKLRACSAPGCMLYFIKSHPRREWCTVSCGNRVRVARHSRRAAR</sequence>
<organism evidence="3 4">
    <name type="scientific">Streptomyces kunmingensis</name>
    <dbReference type="NCBI Taxonomy" id="68225"/>
    <lineage>
        <taxon>Bacteria</taxon>
        <taxon>Bacillati</taxon>
        <taxon>Actinomycetota</taxon>
        <taxon>Actinomycetes</taxon>
        <taxon>Kitasatosporales</taxon>
        <taxon>Streptomycetaceae</taxon>
        <taxon>Streptomyces</taxon>
    </lineage>
</organism>
<dbReference type="RefSeq" id="WP_324768449.1">
    <property type="nucleotide sequence ID" value="NZ_BAAATS010000062.1"/>
</dbReference>
<dbReference type="InterPro" id="IPR010852">
    <property type="entry name" value="ABATE"/>
</dbReference>
<feature type="compositionally biased region" description="Basic and acidic residues" evidence="1">
    <location>
        <begin position="1"/>
        <end position="12"/>
    </location>
</feature>
<dbReference type="InterPro" id="IPR021005">
    <property type="entry name" value="Znf_CGNR"/>
</dbReference>
<feature type="region of interest" description="Disordered" evidence="1">
    <location>
        <begin position="1"/>
        <end position="22"/>
    </location>
</feature>
<proteinExistence type="predicted"/>
<reference evidence="3 4" key="1">
    <citation type="submission" date="2022-10" db="EMBL/GenBank/DDBJ databases">
        <authorList>
            <person name="Xie J."/>
            <person name="Shen N."/>
        </authorList>
    </citation>
    <scope>NUCLEOTIDE SEQUENCE [LARGE SCALE GENOMIC DNA]</scope>
    <source>
        <strain evidence="3 4">DSM 41681</strain>
    </source>
</reference>
<dbReference type="EMBL" id="JAOZYB010000081">
    <property type="protein sequence ID" value="MEB3961209.1"/>
    <property type="molecule type" value="Genomic_DNA"/>
</dbReference>
<evidence type="ECO:0000259" key="2">
    <source>
        <dbReference type="Pfam" id="PF11706"/>
    </source>
</evidence>